<accession>A0AAI8B4K9</accession>
<evidence type="ECO:0000313" key="1">
    <source>
        <dbReference type="EMBL" id="AIO65567.1"/>
    </source>
</evidence>
<dbReference type="KEGG" id="bok:DM82_3353"/>
<protein>
    <submittedName>
        <fullName evidence="1">Gp37</fullName>
    </submittedName>
</protein>
<organism evidence="1 2">
    <name type="scientific">Burkholderia oklahomensis</name>
    <dbReference type="NCBI Taxonomy" id="342113"/>
    <lineage>
        <taxon>Bacteria</taxon>
        <taxon>Pseudomonadati</taxon>
        <taxon>Pseudomonadota</taxon>
        <taxon>Betaproteobacteria</taxon>
        <taxon>Burkholderiales</taxon>
        <taxon>Burkholderiaceae</taxon>
        <taxon>Burkholderia</taxon>
        <taxon>pseudomallei group</taxon>
    </lineage>
</organism>
<evidence type="ECO:0000313" key="2">
    <source>
        <dbReference type="Proteomes" id="UP000029424"/>
    </source>
</evidence>
<dbReference type="Proteomes" id="UP000029424">
    <property type="component" value="Chromosome 1"/>
</dbReference>
<gene>
    <name evidence="1" type="ORF">DM82_3353</name>
</gene>
<sequence>MSRPMYRIRQIAQSRVRGGKLFFAGAHQVQQRVAGLFWREIAYCSDRTGAEAAIRAAVIARRRARIMPRVLGLFDREGQELGK</sequence>
<dbReference type="EMBL" id="CP008726">
    <property type="protein sequence ID" value="AIO65567.1"/>
    <property type="molecule type" value="Genomic_DNA"/>
</dbReference>
<dbReference type="RefSeq" id="WP_038802814.1">
    <property type="nucleotide sequence ID" value="NZ_CP008726.1"/>
</dbReference>
<dbReference type="AlphaFoldDB" id="A0AAI8B4K9"/>
<reference evidence="1 2" key="1">
    <citation type="submission" date="2014-06" db="EMBL/GenBank/DDBJ databases">
        <authorList>
            <person name="Bishop-Lilly K.A."/>
            <person name="Broomall S.M."/>
            <person name="Chain P.S."/>
            <person name="Chertkov O."/>
            <person name="Coyne S.R."/>
            <person name="Daligault H.E."/>
            <person name="Davenport K.W."/>
            <person name="Erkkila T."/>
            <person name="Frey K.G."/>
            <person name="Gibbons H.S."/>
            <person name="Gu W."/>
            <person name="Jaissle J."/>
            <person name="Johnson S.L."/>
            <person name="Koroleva G.I."/>
            <person name="Ladner J.T."/>
            <person name="Lo C.-C."/>
            <person name="Minogue T.D."/>
            <person name="Munk C."/>
            <person name="Palacios G.F."/>
            <person name="Redden C.L."/>
            <person name="Rosenzweig C.N."/>
            <person name="Scholz M.B."/>
            <person name="Teshima H."/>
            <person name="Xu Y."/>
        </authorList>
    </citation>
    <scope>NUCLEOTIDE SEQUENCE [LARGE SCALE GENOMIC DNA]</scope>
    <source>
        <strain evidence="1 2">EO147</strain>
    </source>
</reference>
<proteinExistence type="predicted"/>
<keyword evidence="2" id="KW-1185">Reference proteome</keyword>
<name>A0AAI8B4K9_9BURK</name>